<evidence type="ECO:0000313" key="1">
    <source>
        <dbReference type="EMBL" id="ESA05482.1"/>
    </source>
</evidence>
<protein>
    <submittedName>
        <fullName evidence="1">Uncharacterized protein</fullName>
    </submittedName>
</protein>
<dbReference type="HOGENOM" id="CLU_373447_0_0_1"/>
<gene>
    <name evidence="1" type="ORF">GLOINDRAFT_99717</name>
</gene>
<organism evidence="1">
    <name type="scientific">Rhizophagus irregularis (strain DAOM 181602 / DAOM 197198 / MUCL 43194)</name>
    <name type="common">Arbuscular mycorrhizal fungus</name>
    <name type="synonym">Glomus intraradices</name>
    <dbReference type="NCBI Taxonomy" id="747089"/>
    <lineage>
        <taxon>Eukaryota</taxon>
        <taxon>Fungi</taxon>
        <taxon>Fungi incertae sedis</taxon>
        <taxon>Mucoromycota</taxon>
        <taxon>Glomeromycotina</taxon>
        <taxon>Glomeromycetes</taxon>
        <taxon>Glomerales</taxon>
        <taxon>Glomeraceae</taxon>
        <taxon>Rhizophagus</taxon>
    </lineage>
</organism>
<dbReference type="EMBL" id="KI292975">
    <property type="protein sequence ID" value="ESA05482.1"/>
    <property type="molecule type" value="Genomic_DNA"/>
</dbReference>
<reference evidence="1" key="1">
    <citation type="submission" date="2013-07" db="EMBL/GenBank/DDBJ databases">
        <title>The genome of an arbuscular mycorrhizal fungus provides insights into the evolution of the oldest plant symbiosis.</title>
        <authorList>
            <consortium name="DOE Joint Genome Institute"/>
            <person name="Tisserant E."/>
            <person name="Malbreil M."/>
            <person name="Kuo A."/>
            <person name="Kohler A."/>
            <person name="Symeonidi A."/>
            <person name="Balestrini R."/>
            <person name="Charron P."/>
            <person name="Duensing N."/>
            <person name="Frei-dit-Frey N."/>
            <person name="Gianinazzi-Pearson V."/>
            <person name="Gilbert B."/>
            <person name="Handa Y."/>
            <person name="Hijri M."/>
            <person name="Kaul R."/>
            <person name="Kawaguchi M."/>
            <person name="Krajinski F."/>
            <person name="Lammers P."/>
            <person name="Lapierre D."/>
            <person name="Masclaux F.G."/>
            <person name="Murat C."/>
            <person name="Morin E."/>
            <person name="Ndikumana S."/>
            <person name="Pagni M."/>
            <person name="Petitpierre D."/>
            <person name="Requena N."/>
            <person name="Rosikiewicz P."/>
            <person name="Riley R."/>
            <person name="Saito K."/>
            <person name="San Clemente H."/>
            <person name="Shapiro H."/>
            <person name="van Tuinen D."/>
            <person name="Becard G."/>
            <person name="Bonfante P."/>
            <person name="Paszkowski U."/>
            <person name="Shachar-Hill Y."/>
            <person name="Young J.P."/>
            <person name="Sanders I.R."/>
            <person name="Henrissat B."/>
            <person name="Rensing S.A."/>
            <person name="Grigoriev I.V."/>
            <person name="Corradi N."/>
            <person name="Roux C."/>
            <person name="Martin F."/>
        </authorList>
    </citation>
    <scope>NUCLEOTIDE SEQUENCE</scope>
    <source>
        <strain evidence="1">DAOM 197198</strain>
    </source>
</reference>
<sequence>MTFPYFGASTTLSSAVENEINVAIKTIRTRLSGQSSQDNGSEALKNIKQDEILMTEAQSIASEFTNSLSRMTEKQLNDEKTKRQRLNFDLDKEIAALEQKVTAIRAAAFDVAHIEEERLKVVEQLKLVQADIDEKKHTQSGNLSIIRQIDRLDEMTTEIKKNKKRVKLAINPEYLQQLKVIQAVYGYKSLNSMLVDIISGKKLSTFSLQKEASSINQHLSISITQALNNFKAIQDVALTGKPESVYKDLEKLRESIKAGHLEECFDRFDSQVTLIRESVEKLKATGTIATVDSRPNTVALRDRISEIDIHENTKELGKTQNLCLDLDESLYSKYFRKPSFKDPFNRRAFKHAIESNLEFYIESLNPDVFSFINSKLVELNDTNKKYNTNILNGDFSGPYDLFKTIQGGEVMATAKQMTPDESGEGKIFKTKNGQKMFNHARHVIHQRIGMENTVYYYLTELETEGISQSAPTMVFTNMVSLPNPFIYYGTDQYEKKKREYAKAVAVAFEEHHLTHADAATIAKWKENQALSGAKPEDVKEIEKSYLSFSHLLTLSPKEAAKLSVQEQIKLLIDMRDYFEKRFTNQPECNHGVAAFPHIKWEKKEKQYKSHLHIEMTQMSFDRQKLDLHMSKERMNLILIEMENHPYFGKFLDKTNTLAAEKKFAPKTIEEKELFISLIKDVLGKSPMDVNQAHRALIEKGIKLTPHHVGTKLSDVKIEYAGRVISMNQLHERGDKTKTLIHKYF</sequence>
<dbReference type="AlphaFoldDB" id="U9TDK9"/>
<accession>U9TDK9</accession>
<name>U9TDK9_RHIID</name>
<proteinExistence type="predicted"/>